<evidence type="ECO:0000313" key="2">
    <source>
        <dbReference type="Proteomes" id="UP000324222"/>
    </source>
</evidence>
<proteinExistence type="predicted"/>
<dbReference type="EMBL" id="VSRR010123908">
    <property type="protein sequence ID" value="MPD00686.1"/>
    <property type="molecule type" value="Genomic_DNA"/>
</dbReference>
<organism evidence="1 2">
    <name type="scientific">Portunus trituberculatus</name>
    <name type="common">Swimming crab</name>
    <name type="synonym">Neptunus trituberculatus</name>
    <dbReference type="NCBI Taxonomy" id="210409"/>
    <lineage>
        <taxon>Eukaryota</taxon>
        <taxon>Metazoa</taxon>
        <taxon>Ecdysozoa</taxon>
        <taxon>Arthropoda</taxon>
        <taxon>Crustacea</taxon>
        <taxon>Multicrustacea</taxon>
        <taxon>Malacostraca</taxon>
        <taxon>Eumalacostraca</taxon>
        <taxon>Eucarida</taxon>
        <taxon>Decapoda</taxon>
        <taxon>Pleocyemata</taxon>
        <taxon>Brachyura</taxon>
        <taxon>Eubrachyura</taxon>
        <taxon>Portunoidea</taxon>
        <taxon>Portunidae</taxon>
        <taxon>Portuninae</taxon>
        <taxon>Portunus</taxon>
    </lineage>
</organism>
<reference evidence="1 2" key="1">
    <citation type="submission" date="2019-05" db="EMBL/GenBank/DDBJ databases">
        <title>Another draft genome of Portunus trituberculatus and its Hox gene families provides insights of decapod evolution.</title>
        <authorList>
            <person name="Jeong J.-H."/>
            <person name="Song I."/>
            <person name="Kim S."/>
            <person name="Choi T."/>
            <person name="Kim D."/>
            <person name="Ryu S."/>
            <person name="Kim W."/>
        </authorList>
    </citation>
    <scope>NUCLEOTIDE SEQUENCE [LARGE SCALE GENOMIC DNA]</scope>
    <source>
        <tissue evidence="1">Muscle</tissue>
    </source>
</reference>
<sequence length="35" mass="3590">MLPLRGAPPRPCPPKPRSLALFAAGDFDQAAAVSA</sequence>
<evidence type="ECO:0000313" key="1">
    <source>
        <dbReference type="EMBL" id="MPD00686.1"/>
    </source>
</evidence>
<gene>
    <name evidence="1" type="ORF">E2C01_096176</name>
</gene>
<name>A0A5B7K1D5_PORTR</name>
<accession>A0A5B7K1D5</accession>
<protein>
    <submittedName>
        <fullName evidence="1">Uncharacterized protein</fullName>
    </submittedName>
</protein>
<keyword evidence="2" id="KW-1185">Reference proteome</keyword>
<comment type="caution">
    <text evidence="1">The sequence shown here is derived from an EMBL/GenBank/DDBJ whole genome shotgun (WGS) entry which is preliminary data.</text>
</comment>
<dbReference type="AlphaFoldDB" id="A0A5B7K1D5"/>
<dbReference type="Proteomes" id="UP000324222">
    <property type="component" value="Unassembled WGS sequence"/>
</dbReference>